<dbReference type="InterPro" id="IPR041682">
    <property type="entry name" value="AAA_14"/>
</dbReference>
<gene>
    <name evidence="3" type="ORF">AUJ66_01850</name>
</gene>
<dbReference type="AlphaFoldDB" id="A0A1J4SFB3"/>
<feature type="domain" description="AAA" evidence="1">
    <location>
        <begin position="39"/>
        <end position="172"/>
    </location>
</feature>
<dbReference type="Pfam" id="PF13173">
    <property type="entry name" value="AAA_14"/>
    <property type="match status" value="1"/>
</dbReference>
<evidence type="ECO:0000259" key="1">
    <source>
        <dbReference type="Pfam" id="PF13173"/>
    </source>
</evidence>
<dbReference type="EMBL" id="MNUO01000029">
    <property type="protein sequence ID" value="OIN97976.1"/>
    <property type="molecule type" value="Genomic_DNA"/>
</dbReference>
<dbReference type="Gene3D" id="3.40.50.300">
    <property type="entry name" value="P-loop containing nucleotide triphosphate hydrolases"/>
    <property type="match status" value="1"/>
</dbReference>
<feature type="domain" description="DUF4143" evidence="2">
    <location>
        <begin position="242"/>
        <end position="380"/>
    </location>
</feature>
<organism evidence="3 4">
    <name type="scientific">Candidatus Desantisbacteria bacterium CG1_02_38_46</name>
    <dbReference type="NCBI Taxonomy" id="1817893"/>
    <lineage>
        <taxon>Bacteria</taxon>
        <taxon>Candidatus Desantisiibacteriota</taxon>
    </lineage>
</organism>
<dbReference type="InterPro" id="IPR025420">
    <property type="entry name" value="DUF4143"/>
</dbReference>
<comment type="caution">
    <text evidence="3">The sequence shown here is derived from an EMBL/GenBank/DDBJ whole genome shotgun (WGS) entry which is preliminary data.</text>
</comment>
<dbReference type="Proteomes" id="UP000182278">
    <property type="component" value="Unassembled WGS sequence"/>
</dbReference>
<evidence type="ECO:0000313" key="3">
    <source>
        <dbReference type="EMBL" id="OIN97976.1"/>
    </source>
</evidence>
<name>A0A1J4SFB3_9BACT</name>
<dbReference type="Pfam" id="PF13635">
    <property type="entry name" value="DUF4143"/>
    <property type="match status" value="1"/>
</dbReference>
<dbReference type="SUPFAM" id="SSF52540">
    <property type="entry name" value="P-loop containing nucleoside triphosphate hydrolases"/>
    <property type="match status" value="1"/>
</dbReference>
<proteinExistence type="predicted"/>
<accession>A0A1J4SFB3</accession>
<sequence length="433" mass="51397">MLNLITFNRWWDTGQVDEFYLKPYKRCLFYTLIDYLEARQILTIYGLRRTGKTTLIYQTISQILKSGTPPKNILYFSFDENISNLEELFKTYSEFILSSNLAKPKRIYVFLDEIQKLNDWQNQIKIFYDLYPNIKFIISGSASILVQKGAKESLAGRIFEFVLPLLSFREFLELKNEKAITVPTDLFRFDVLKEIYLAKERLSLYLLDYAKKGGFIELMNEVDDRKIRDYSKSIIERCIFVDLPGIYKIKHTQLLKTIVDLITSNPGLLLDYSTLSDTFNRDQRVIADYIFYLKYVMLIKTFYNFGKNRFTSERKLKKVYPGSTNFIFGNYPQKFQDPEFFGKIIENLVAINIKEEFFWRLRNNEIDFILEDATPLEVKYKNQVSPKEIFPVLSFCKKYKSNRSVILTRDLLKHEQKNGVEVFFIPVWIFLLK</sequence>
<dbReference type="PANTHER" id="PTHR33295:SF8">
    <property type="entry name" value="AAA+ ATPASE DOMAIN-CONTAINING PROTEIN"/>
    <property type="match status" value="1"/>
</dbReference>
<evidence type="ECO:0000313" key="4">
    <source>
        <dbReference type="Proteomes" id="UP000182278"/>
    </source>
</evidence>
<evidence type="ECO:0000259" key="2">
    <source>
        <dbReference type="Pfam" id="PF13635"/>
    </source>
</evidence>
<reference evidence="3 4" key="1">
    <citation type="journal article" date="2016" name="Environ. Microbiol.">
        <title>Genomic resolution of a cold subsurface aquifer community provides metabolic insights for novel microbes adapted to high CO concentrations.</title>
        <authorList>
            <person name="Probst A.J."/>
            <person name="Castelle C.J."/>
            <person name="Singh A."/>
            <person name="Brown C.T."/>
            <person name="Anantharaman K."/>
            <person name="Sharon I."/>
            <person name="Hug L.A."/>
            <person name="Burstein D."/>
            <person name="Emerson J.B."/>
            <person name="Thomas B.C."/>
            <person name="Banfield J.F."/>
        </authorList>
    </citation>
    <scope>NUCLEOTIDE SEQUENCE [LARGE SCALE GENOMIC DNA]</scope>
    <source>
        <strain evidence="3">CG1_02_38_46</strain>
    </source>
</reference>
<dbReference type="PANTHER" id="PTHR33295">
    <property type="entry name" value="ATPASE"/>
    <property type="match status" value="1"/>
</dbReference>
<dbReference type="STRING" id="1817893.AUJ66_01850"/>
<protein>
    <submittedName>
        <fullName evidence="3">Uncharacterized protein</fullName>
    </submittedName>
</protein>
<dbReference type="InterPro" id="IPR027417">
    <property type="entry name" value="P-loop_NTPase"/>
</dbReference>